<reference evidence="1 2" key="1">
    <citation type="submission" date="2018-04" db="EMBL/GenBank/DDBJ databases">
        <title>Genome sequencing of Gemmobacter.</title>
        <authorList>
            <person name="Yi H."/>
            <person name="Baek M.-G."/>
        </authorList>
    </citation>
    <scope>NUCLEOTIDE SEQUENCE [LARGE SCALE GENOMIC DNA]</scope>
    <source>
        <strain evidence="1 2">HYN0069</strain>
    </source>
</reference>
<proteinExistence type="predicted"/>
<dbReference type="Proteomes" id="UP000244496">
    <property type="component" value="Chromosome"/>
</dbReference>
<name>A0A2S0ULP6_9RHOB</name>
<accession>A0A2S0ULP6</accession>
<dbReference type="AlphaFoldDB" id="A0A2S0ULP6"/>
<gene>
    <name evidence="1" type="ORF">HYN69_09635</name>
</gene>
<dbReference type="OrthoDB" id="7840273at2"/>
<dbReference type="EMBL" id="CP028918">
    <property type="protein sequence ID" value="AWB48738.1"/>
    <property type="molecule type" value="Genomic_DNA"/>
</dbReference>
<protein>
    <submittedName>
        <fullName evidence="1">Phosphoadenosine phosphosulfate reductase</fullName>
    </submittedName>
</protein>
<dbReference type="KEGG" id="geh:HYN69_09635"/>
<keyword evidence="2" id="KW-1185">Reference proteome</keyword>
<dbReference type="RefSeq" id="WP_108435557.1">
    <property type="nucleotide sequence ID" value="NZ_CP028918.1"/>
</dbReference>
<evidence type="ECO:0000313" key="2">
    <source>
        <dbReference type="Proteomes" id="UP000244496"/>
    </source>
</evidence>
<evidence type="ECO:0000313" key="1">
    <source>
        <dbReference type="EMBL" id="AWB48738.1"/>
    </source>
</evidence>
<organism evidence="1 2">
    <name type="scientific">Paragemmobacter aquarius</name>
    <dbReference type="NCBI Taxonomy" id="2169400"/>
    <lineage>
        <taxon>Bacteria</taxon>
        <taxon>Pseudomonadati</taxon>
        <taxon>Pseudomonadota</taxon>
        <taxon>Alphaproteobacteria</taxon>
        <taxon>Rhodobacterales</taxon>
        <taxon>Paracoccaceae</taxon>
        <taxon>Paragemmobacter</taxon>
    </lineage>
</organism>
<sequence length="321" mass="35878">MSDTLSPPAAEAAGQAPVHRDRNEWFAFMDETSAEEGYFLTVGDRHWAFFHDDGPVLLVTFEQIDTVRERVTALPYGHDVARLNGWSHLCLISEGETWYRDPAVYAYIDRLVDEAFFEDFDKVVFYGAGPAGYAACAFSVAAPGSTVVAISPRATLSAGVAGWERRHLAKRKLDFTSRYGYAPDMTEGAARVHIFHDPRNAPDAMHAALFRESWVRHYATPFLGEAIEASMLLLSILPVLLKEAADDTLDAARFARLWRARRSFGPYLRAILRENDSRPRRALGICRSVVARLGAPRFRRRMLDLEAALGLPSQRSDAADD</sequence>